<dbReference type="OrthoDB" id="6110560at2759"/>
<feature type="transmembrane region" description="Helical" evidence="1">
    <location>
        <begin position="56"/>
        <end position="76"/>
    </location>
</feature>
<keyword evidence="1" id="KW-0812">Transmembrane</keyword>
<keyword evidence="1" id="KW-1133">Transmembrane helix</keyword>
<keyword evidence="3" id="KW-1185">Reference proteome</keyword>
<name>A0A3P7N4V5_DIBLA</name>
<keyword evidence="1" id="KW-0472">Membrane</keyword>
<protein>
    <submittedName>
        <fullName evidence="2">Uncharacterized protein</fullName>
    </submittedName>
</protein>
<evidence type="ECO:0000313" key="2">
    <source>
        <dbReference type="EMBL" id="VDN31663.1"/>
    </source>
</evidence>
<sequence length="78" mass="8648">MDNHWERRIERACAVNGTIGPEGGRWGQTVAGTLRVLMRLNYCNNKQGCNPAPRSIAQACLIITLILLSSAFVRILTH</sequence>
<gene>
    <name evidence="2" type="ORF">DILT_LOCUS15803</name>
</gene>
<reference evidence="2 3" key="1">
    <citation type="submission" date="2018-11" db="EMBL/GenBank/DDBJ databases">
        <authorList>
            <consortium name="Pathogen Informatics"/>
        </authorList>
    </citation>
    <scope>NUCLEOTIDE SEQUENCE [LARGE SCALE GENOMIC DNA]</scope>
</reference>
<evidence type="ECO:0000313" key="3">
    <source>
        <dbReference type="Proteomes" id="UP000281553"/>
    </source>
</evidence>
<organism evidence="2 3">
    <name type="scientific">Dibothriocephalus latus</name>
    <name type="common">Fish tapeworm</name>
    <name type="synonym">Diphyllobothrium latum</name>
    <dbReference type="NCBI Taxonomy" id="60516"/>
    <lineage>
        <taxon>Eukaryota</taxon>
        <taxon>Metazoa</taxon>
        <taxon>Spiralia</taxon>
        <taxon>Lophotrochozoa</taxon>
        <taxon>Platyhelminthes</taxon>
        <taxon>Cestoda</taxon>
        <taxon>Eucestoda</taxon>
        <taxon>Diphyllobothriidea</taxon>
        <taxon>Diphyllobothriidae</taxon>
        <taxon>Dibothriocephalus</taxon>
    </lineage>
</organism>
<dbReference type="AlphaFoldDB" id="A0A3P7N4V5"/>
<dbReference type="Proteomes" id="UP000281553">
    <property type="component" value="Unassembled WGS sequence"/>
</dbReference>
<evidence type="ECO:0000256" key="1">
    <source>
        <dbReference type="SAM" id="Phobius"/>
    </source>
</evidence>
<dbReference type="EMBL" id="UYRU01081151">
    <property type="protein sequence ID" value="VDN31663.1"/>
    <property type="molecule type" value="Genomic_DNA"/>
</dbReference>
<accession>A0A3P7N4V5</accession>
<proteinExistence type="predicted"/>